<dbReference type="EMBL" id="SIRS01000004">
    <property type="protein sequence ID" value="TBN15362.1"/>
    <property type="molecule type" value="Genomic_DNA"/>
</dbReference>
<evidence type="ECO:0000256" key="1">
    <source>
        <dbReference type="SAM" id="SignalP"/>
    </source>
</evidence>
<gene>
    <name evidence="2" type="ORF">EYD46_09475</name>
</gene>
<dbReference type="AlphaFoldDB" id="A0A4Q9FLS3"/>
<keyword evidence="1" id="KW-0732">Signal</keyword>
<accession>A0A4Q9FLS3</accession>
<reference evidence="2 3" key="1">
    <citation type="journal article" date="2015" name="Int. J. Syst. Evol. Microbiol.">
        <title>Hyunsoonleella pacifica sp. nov., isolated from seawater of South Pacific Gyre.</title>
        <authorList>
            <person name="Gao X."/>
            <person name="Zhang Z."/>
            <person name="Dai X."/>
            <person name="Zhang X.H."/>
        </authorList>
    </citation>
    <scope>NUCLEOTIDE SEQUENCE [LARGE SCALE GENOMIC DNA]</scope>
    <source>
        <strain evidence="2 3">SW033</strain>
    </source>
</reference>
<dbReference type="Proteomes" id="UP000292372">
    <property type="component" value="Unassembled WGS sequence"/>
</dbReference>
<evidence type="ECO:0000313" key="2">
    <source>
        <dbReference type="EMBL" id="TBN15362.1"/>
    </source>
</evidence>
<feature type="signal peptide" evidence="1">
    <location>
        <begin position="1"/>
        <end position="26"/>
    </location>
</feature>
<organism evidence="2 3">
    <name type="scientific">Hyunsoonleella pacifica</name>
    <dbReference type="NCBI Taxonomy" id="1080224"/>
    <lineage>
        <taxon>Bacteria</taxon>
        <taxon>Pseudomonadati</taxon>
        <taxon>Bacteroidota</taxon>
        <taxon>Flavobacteriia</taxon>
        <taxon>Flavobacteriales</taxon>
        <taxon>Flavobacteriaceae</taxon>
    </lineage>
</organism>
<name>A0A4Q9FLS3_9FLAO</name>
<proteinExistence type="predicted"/>
<keyword evidence="3" id="KW-1185">Reference proteome</keyword>
<comment type="caution">
    <text evidence="2">The sequence shown here is derived from an EMBL/GenBank/DDBJ whole genome shotgun (WGS) entry which is preliminary data.</text>
</comment>
<protein>
    <submittedName>
        <fullName evidence="2">Uncharacterized protein</fullName>
    </submittedName>
</protein>
<feature type="chain" id="PRO_5020620337" evidence="1">
    <location>
        <begin position="27"/>
        <end position="168"/>
    </location>
</feature>
<evidence type="ECO:0000313" key="3">
    <source>
        <dbReference type="Proteomes" id="UP000292372"/>
    </source>
</evidence>
<sequence length="168" mass="20181">MKINIKWIIKMSYLVMLLNPILYCNGQNDSNSVKTEHFKTKRFDVMIFPYRYHEFGGKAYTPTKKDILRAEKQLNKHLKTLNKALKNQDGPIIIHENLDKYKRQYFGYINEDGHRILHINSFWYTLASKEEEWNQGRRISFHGGCLYWNIKYNVDQKKLFDLDINNKS</sequence>